<evidence type="ECO:0000256" key="3">
    <source>
        <dbReference type="SAM" id="MobiDB-lite"/>
    </source>
</evidence>
<evidence type="ECO:0000313" key="5">
    <source>
        <dbReference type="EMBL" id="KAL3763633.1"/>
    </source>
</evidence>
<dbReference type="PANTHER" id="PTHR23346">
    <property type="entry name" value="TRANSLATIONAL ACTIVATOR GCN1-RELATED"/>
    <property type="match status" value="1"/>
</dbReference>
<evidence type="ECO:0000256" key="1">
    <source>
        <dbReference type="ARBA" id="ARBA00022737"/>
    </source>
</evidence>
<keyword evidence="1" id="KW-0677">Repeat</keyword>
<evidence type="ECO:0000256" key="2">
    <source>
        <dbReference type="PROSITE-ProRule" id="PRU00103"/>
    </source>
</evidence>
<name>A0ABD3MIP1_9STRA</name>
<dbReference type="Gene3D" id="1.25.10.10">
    <property type="entry name" value="Leucine-rich Repeat Variant"/>
    <property type="match status" value="6"/>
</dbReference>
<dbReference type="Proteomes" id="UP001530293">
    <property type="component" value="Unassembled WGS sequence"/>
</dbReference>
<dbReference type="InterPro" id="IPR016024">
    <property type="entry name" value="ARM-type_fold"/>
</dbReference>
<keyword evidence="6" id="KW-1185">Reference proteome</keyword>
<dbReference type="InterPro" id="IPR034085">
    <property type="entry name" value="TOG"/>
</dbReference>
<evidence type="ECO:0000313" key="6">
    <source>
        <dbReference type="Proteomes" id="UP001530293"/>
    </source>
</evidence>
<feature type="repeat" description="HEAT" evidence="2">
    <location>
        <begin position="2399"/>
        <end position="2436"/>
    </location>
</feature>
<sequence length="3084" mass="330481">MSTAAVTAPAPPNFKSQLLHLLLTPSTVGVGVGSPDDHDASNKSVDDEDAFLQSIRHLLLLAPTNDDNDDDIVDGQIQQQQSRRRIQRLGTGGLALDVVKQCHSRISYERFMQVIALAIGAEWEWISNDDNDDQGEGEDADMDTSAAGDTHQNNLHALCVALCSILSQSGDTSLLVQCISALQLDQKEEATMADAEATAPTASTRFAMTLRDEFISISQEQQPLSTTNFGILYTALSMSSIISESLLSSPSSSSSQKEQLMEIFLSTLSTPNNLFPSSTQLNMAHYFLHFCMTQSIMDTRLVPTLGLKLRAHPEKVLPLLESICSSLAATTTIATATTTTSAAATKQKMDISSHLQNEEDATHPNVLPSVIKHLKSTKASMRTCAWRTLILLAQLSGGADAKYTSASVIARALCDALLLTKGVGILSTPDQRAGGYAALEGIARYLLVTLSSSPSASGSDDDKVVVSELADIALVALTTCLPKDKSTVPSGAVVAGAASIATNHGAETSLNAKEVGWIALISWMQISKRAAIKSNSGGYDKALDYLAEPIVKYNVKDGEFRFRIGSLIVMPPWTYLSSIAGITGNNTATTTTTIVGESFLESIASELIEKKKGVQEGLVTIIDAAVKKHATSDIVPQVDGVLAILLLVLHRNDKLSSSSKFILPPSASKVVAAGGTDKGASFLFSPSLLEAARTEALVQYALHRIIALHCKATSKSEGGSGSGGEQPLVRLMEKRLKEGHACPYSAATRALVVCVANPHSISCSSPSTSVSSIDTSVKTIVTYSPVMARAADAIVFALFSFVNELSLKYEVPKMLSEAKSNPMDEITNTLQGGLTIGNASNRAAPLTGYEHLSVQSLVNALLPHITNVDAMCRALVLTHAGKSHDQSSAMSDTIVNTVLPFANRYSEGEEMMNSIARFIALCSAASRFDSKPMNESENKSADGKEDMTQDSNIARKDCGFNISNSIHEAATNLLATLGRIAGDVDDVDDKDEAEDVDMLKPSDFASTLCIQKISPILASQLTDNLTAVEALTQADIDLFLSPKGVLFRPGGEGVEGKEDKSATGPSKSSAAEKRKAKVKGGGFNSLEDEDWERQVKKDLEMKRKAQEKTTSGASAKALSPQEKELLNEQTLRREQVSQVVEGDFLRTLSAIRCLCEADIEVGNSILPDFGQCVIAASVSTCAVFTSIDLLKSQCFDTLTALASCVYEIDEAHAPDIARALMISFQGADEEPGHAGKALKVVALPSPCAPAACAISEMVDYGDCLTANSFCFLFPIVRAALTGPKNIPGCDGALDVLESHCSILASENDNVVTKTLRKDMANTILELLLHDRSQTFVNPTPYEALKACYETSETDANSSGPVLSAPELAPLLSERGALGTENTRVASMETLAFIAQNHPKLIKSNPLIENRIWLNCFDSSVRIRSAARGAWLVAHGHADVDVEKTPLDPPSTLFAVPLLPLLSHADNSIACAAASSMAFAIGMHPDSAEKNIIKLCSTYISSFPSHGEAEQPTRIPSIPAPSPPVTKPLVKKVVKKAPAMSSSLAKITGAPAPKKSAATKKLLAKVAPKQERTLDQSALMDQFKSKSDLKTVTAEEDSETKIAVRMGVLRAISSLTDAQVPIQLPLLKILIGFLMAFGLGDKNEGVRNASRNAARDLIANYGSSDEAIAFFLPQFESVLKTGKVDVQLIDPLSSEKVPQTIAASDQRKEGVIVSLGSIALHLKDGSDESKIDDIIDMLLHTLKTPSEDVQSSVALCLSKLMKKGRTQSRVETILNNLMMECINGSSLASRRGAAYGISAAIKGSGIASLKKYDIVKRLDEACTSGSPISKEGSLFCIELLSSSLGILFEPYVIVLLPALLKAFSDSNDHVRTAADKTVGLIMGNLSGHGVKLVMPAVLDAFDEPEWRTKQASIHMLGSMSHCAPKQLASCLPKVVPKLTEAFSDTHPKVKNSAEEALEDICKVIKNPEISSISKVLLNALIDSSGTTRALEALITTEFVHAIDAPSLSIIIPVVHRGLRDRAATTKRYAALISGNICTMVNDPRDFVPYLPILLPDLKSTLIDPIPDVRSISAKSLGSLTRGLGEATFPDLRPWLVDTLCSETGNSVERSGAAQGLSEVLVACGAQLTENVMVNEILPLKSHPKAGTREGVLWVLTFLPSVLGQAYSSLIDESLPALMSGLADDNETVREVALRAGRVLVKSHGKAHKDKILPSLEEGLSNGDYRIRVASLTLLGDLLGMLGGTKVGKANTDTQDDIRQAERAQAQIALALGNETRKRVLSSLYLARSDTAAVVRQSAVNVWKTVVSVTPRTLREILSVLVDQIVSALASGDSERTQVAGRCLGDIVQKLGDQVLPEIIPVLRDNLYRGDEYTRQGVCVGLAEVIDCSSKEQIIKFLEILVKVVQDALCDNDSDVRTMAASCFQNLYTLVGNRTLEEIVPALLVAMESDDEVTKTRALNGMTGILGVRSRELLPYIIPRLLKAPLTVSHSDALGSISEVTSETIHLHFSSIIPTLILELASFSVQEDDAREEAVRRCCRAICHNVDTTGVNWLVGEIASKCTHDKEFVRKEACWMFQIVAEERTKAADFYEPVPIILRELLHRLNDDSSIVLKANNLALGALTSCVPAEELVNHLRLIRNLIASMVSDARYRKGGVGDGEFFLPGFNMPKGLEPLLPIYQRGILYGDATVRETAAAGLGELITITSNTYLAGPFLVKLTGPLLRIVGDRNPSSVKIAIVQTLGLILTKGGAALRAFVPQFQTTFVKALSDPSRSVRIEAIKALALLMPLSSRVDPLIKELVSSSLGRGLNATVETAGLVAIQTASLEALAIVLQHGGDKVKVADSIPSSLDAAKELVEHEDDGIRESAAKVIGHACDLLGPEEAGTVLQEFVLDNRGTTVPETKHGMACICRRIFSRSVGSDIDRSIYKSVVTLIQTLMTDEKTLVKESSCVAIGAILGSSTEIKASISQLEKSIIACMDTKEELSVQQAVANGLCITARLQPGVFRTEEGLPLINAALKLAMSGAQRVQFSYNDFLWIALDVAKGDEVGLNEYLSLAHFDVAKKMQAIYSKVLVRMKSVNTDEF</sequence>
<dbReference type="EMBL" id="JALLBG020000118">
    <property type="protein sequence ID" value="KAL3763633.1"/>
    <property type="molecule type" value="Genomic_DNA"/>
</dbReference>
<comment type="caution">
    <text evidence="5">The sequence shown here is derived from an EMBL/GenBank/DDBJ whole genome shotgun (WGS) entry which is preliminary data.</text>
</comment>
<dbReference type="PANTHER" id="PTHR23346:SF7">
    <property type="entry name" value="STALLED RIBOSOME SENSOR GCN1"/>
    <property type="match status" value="1"/>
</dbReference>
<dbReference type="Pfam" id="PF24987">
    <property type="entry name" value="HEAT_EF3_N"/>
    <property type="match status" value="1"/>
</dbReference>
<dbReference type="InterPro" id="IPR011989">
    <property type="entry name" value="ARM-like"/>
</dbReference>
<dbReference type="PROSITE" id="PS50077">
    <property type="entry name" value="HEAT_REPEAT"/>
    <property type="match status" value="5"/>
</dbReference>
<feature type="domain" description="TOG" evidence="4">
    <location>
        <begin position="1762"/>
        <end position="1989"/>
    </location>
</feature>
<dbReference type="Pfam" id="PF25801">
    <property type="entry name" value="HEAT_GCN1_C_2"/>
    <property type="match status" value="1"/>
</dbReference>
<accession>A0ABD3MIP1</accession>
<dbReference type="Pfam" id="PF23271">
    <property type="entry name" value="HEAT_GCN1"/>
    <property type="match status" value="1"/>
</dbReference>
<reference evidence="5 6" key="1">
    <citation type="submission" date="2024-10" db="EMBL/GenBank/DDBJ databases">
        <title>Updated reference genomes for cyclostephanoid diatoms.</title>
        <authorList>
            <person name="Roberts W.R."/>
            <person name="Alverson A.J."/>
        </authorList>
    </citation>
    <scope>NUCLEOTIDE SEQUENCE [LARGE SCALE GENOMIC DNA]</scope>
    <source>
        <strain evidence="5 6">AJA232-27</strain>
    </source>
</reference>
<feature type="compositionally biased region" description="Acidic residues" evidence="3">
    <location>
        <begin position="127"/>
        <end position="142"/>
    </location>
</feature>
<dbReference type="SMART" id="SM01349">
    <property type="entry name" value="TOG"/>
    <property type="match status" value="2"/>
</dbReference>
<feature type="repeat" description="HEAT" evidence="2">
    <location>
        <begin position="2210"/>
        <end position="2247"/>
    </location>
</feature>
<protein>
    <recommendedName>
        <fullName evidence="4">TOG domain-containing protein</fullName>
    </recommendedName>
</protein>
<dbReference type="SUPFAM" id="SSF48371">
    <property type="entry name" value="ARM repeat"/>
    <property type="match status" value="5"/>
</dbReference>
<dbReference type="InterPro" id="IPR057546">
    <property type="entry name" value="HEAT_GCN1"/>
</dbReference>
<dbReference type="Pfam" id="PF24984">
    <property type="entry name" value="HEAT_EF3_GNC1"/>
    <property type="match status" value="1"/>
</dbReference>
<feature type="repeat" description="HEAT" evidence="2">
    <location>
        <begin position="1933"/>
        <end position="1970"/>
    </location>
</feature>
<evidence type="ECO:0000259" key="4">
    <source>
        <dbReference type="SMART" id="SM01349"/>
    </source>
</evidence>
<feature type="domain" description="TOG" evidence="4">
    <location>
        <begin position="2667"/>
        <end position="2901"/>
    </location>
</feature>
<feature type="region of interest" description="Disordered" evidence="3">
    <location>
        <begin position="930"/>
        <end position="949"/>
    </location>
</feature>
<feature type="region of interest" description="Disordered" evidence="3">
    <location>
        <begin position="127"/>
        <end position="148"/>
    </location>
</feature>
<feature type="region of interest" description="Disordered" evidence="3">
    <location>
        <begin position="1049"/>
        <end position="1085"/>
    </location>
</feature>
<dbReference type="InterPro" id="IPR021133">
    <property type="entry name" value="HEAT_type_2"/>
</dbReference>
<gene>
    <name evidence="5" type="ORF">ACHAWU_009057</name>
</gene>
<organism evidence="5 6">
    <name type="scientific">Discostella pseudostelligera</name>
    <dbReference type="NCBI Taxonomy" id="259834"/>
    <lineage>
        <taxon>Eukaryota</taxon>
        <taxon>Sar</taxon>
        <taxon>Stramenopiles</taxon>
        <taxon>Ochrophyta</taxon>
        <taxon>Bacillariophyta</taxon>
        <taxon>Coscinodiscophyceae</taxon>
        <taxon>Thalassiosirophycidae</taxon>
        <taxon>Stephanodiscales</taxon>
        <taxon>Stephanodiscaceae</taxon>
        <taxon>Discostella</taxon>
    </lineage>
</organism>
<proteinExistence type="predicted"/>
<feature type="repeat" description="HEAT" evidence="2">
    <location>
        <begin position="1854"/>
        <end position="1890"/>
    </location>
</feature>
<feature type="repeat" description="HEAT" evidence="2">
    <location>
        <begin position="2052"/>
        <end position="2090"/>
    </location>
</feature>